<evidence type="ECO:0000313" key="3">
    <source>
        <dbReference type="Proteomes" id="UP001597414"/>
    </source>
</evidence>
<gene>
    <name evidence="2" type="ORF">ACFSKV_04630</name>
</gene>
<feature type="domain" description="N-acetyltransferase" evidence="1">
    <location>
        <begin position="4"/>
        <end position="184"/>
    </location>
</feature>
<dbReference type="InterPro" id="IPR000182">
    <property type="entry name" value="GNAT_dom"/>
</dbReference>
<reference evidence="3" key="1">
    <citation type="journal article" date="2019" name="Int. J. Syst. Evol. Microbiol.">
        <title>The Global Catalogue of Microorganisms (GCM) 10K type strain sequencing project: providing services to taxonomists for standard genome sequencing and annotation.</title>
        <authorList>
            <consortium name="The Broad Institute Genomics Platform"/>
            <consortium name="The Broad Institute Genome Sequencing Center for Infectious Disease"/>
            <person name="Wu L."/>
            <person name="Ma J."/>
        </authorList>
    </citation>
    <scope>NUCLEOTIDE SEQUENCE [LARGE SCALE GENOMIC DNA]</scope>
    <source>
        <strain evidence="3">KCTC 19812</strain>
    </source>
</reference>
<accession>A0ABW5B894</accession>
<keyword evidence="2" id="KW-0808">Transferase</keyword>
<dbReference type="EC" id="2.3.-.-" evidence="2"/>
<name>A0ABW5B894_9BACT</name>
<dbReference type="PROSITE" id="PS51186">
    <property type="entry name" value="GNAT"/>
    <property type="match status" value="1"/>
</dbReference>
<dbReference type="InterPro" id="IPR016181">
    <property type="entry name" value="Acyl_CoA_acyltransferase"/>
</dbReference>
<evidence type="ECO:0000259" key="1">
    <source>
        <dbReference type="PROSITE" id="PS51186"/>
    </source>
</evidence>
<protein>
    <submittedName>
        <fullName evidence="2">GNAT family N-acetyltransferase</fullName>
        <ecNumber evidence="2">2.3.-.-</ecNumber>
    </submittedName>
</protein>
<dbReference type="Proteomes" id="UP001597414">
    <property type="component" value="Unassembled WGS sequence"/>
</dbReference>
<keyword evidence="3" id="KW-1185">Reference proteome</keyword>
<dbReference type="Gene3D" id="3.40.630.30">
    <property type="match status" value="1"/>
</dbReference>
<proteinExistence type="predicted"/>
<dbReference type="SUPFAM" id="SSF55729">
    <property type="entry name" value="Acyl-CoA N-acyltransferases (Nat)"/>
    <property type="match status" value="1"/>
</dbReference>
<keyword evidence="2" id="KW-0012">Acyltransferase</keyword>
<comment type="caution">
    <text evidence="2">The sequence shown here is derived from an EMBL/GenBank/DDBJ whole genome shotgun (WGS) entry which is preliminary data.</text>
</comment>
<dbReference type="RefSeq" id="WP_380800711.1">
    <property type="nucleotide sequence ID" value="NZ_JBHUIV010000010.1"/>
</dbReference>
<organism evidence="2 3">
    <name type="scientific">Shivajiella indica</name>
    <dbReference type="NCBI Taxonomy" id="872115"/>
    <lineage>
        <taxon>Bacteria</taxon>
        <taxon>Pseudomonadati</taxon>
        <taxon>Bacteroidota</taxon>
        <taxon>Cytophagia</taxon>
        <taxon>Cytophagales</taxon>
        <taxon>Cyclobacteriaceae</taxon>
        <taxon>Shivajiella</taxon>
    </lineage>
</organism>
<evidence type="ECO:0000313" key="2">
    <source>
        <dbReference type="EMBL" id="MFD2200840.1"/>
    </source>
</evidence>
<sequence>MKTLTYQTAETEEDFHGILQLQKENHLHSLESLDQGFVTVLHKLEDIRKMNGFAPHIIAKEGEKIAAYVLAMTMVSKEDVPVLIPMFDQFDQLDFKGKKVSAYNYLVVGQVCVGKDFRGMGVFDHLYQKYKETHSDKFDFVITEIATNNIRSLQAHKRVGFKEIHRFTDPIPMEWSIVVWDWKS</sequence>
<dbReference type="EMBL" id="JBHUIV010000010">
    <property type="protein sequence ID" value="MFD2200840.1"/>
    <property type="molecule type" value="Genomic_DNA"/>
</dbReference>
<dbReference type="GO" id="GO:0016746">
    <property type="term" value="F:acyltransferase activity"/>
    <property type="evidence" value="ECO:0007669"/>
    <property type="project" value="UniProtKB-KW"/>
</dbReference>
<dbReference type="Pfam" id="PF00583">
    <property type="entry name" value="Acetyltransf_1"/>
    <property type="match status" value="1"/>
</dbReference>